<evidence type="ECO:0000313" key="1">
    <source>
        <dbReference type="EMBL" id="CAI9105089.1"/>
    </source>
</evidence>
<dbReference type="AlphaFoldDB" id="A0AAV1DB31"/>
<sequence>MAKGMMQMKAWMEVAPSLLVVPVKPSHCPKLETIREDGAEEGHDDNDDGS</sequence>
<dbReference type="Proteomes" id="UP001161247">
    <property type="component" value="Chromosome 5"/>
</dbReference>
<dbReference type="EMBL" id="OX459122">
    <property type="protein sequence ID" value="CAI9105089.1"/>
    <property type="molecule type" value="Genomic_DNA"/>
</dbReference>
<keyword evidence="2" id="KW-1185">Reference proteome</keyword>
<organism evidence="1 2">
    <name type="scientific">Oldenlandia corymbosa var. corymbosa</name>
    <dbReference type="NCBI Taxonomy" id="529605"/>
    <lineage>
        <taxon>Eukaryota</taxon>
        <taxon>Viridiplantae</taxon>
        <taxon>Streptophyta</taxon>
        <taxon>Embryophyta</taxon>
        <taxon>Tracheophyta</taxon>
        <taxon>Spermatophyta</taxon>
        <taxon>Magnoliopsida</taxon>
        <taxon>eudicotyledons</taxon>
        <taxon>Gunneridae</taxon>
        <taxon>Pentapetalae</taxon>
        <taxon>asterids</taxon>
        <taxon>lamiids</taxon>
        <taxon>Gentianales</taxon>
        <taxon>Rubiaceae</taxon>
        <taxon>Rubioideae</taxon>
        <taxon>Spermacoceae</taxon>
        <taxon>Hedyotis-Oldenlandia complex</taxon>
        <taxon>Oldenlandia</taxon>
    </lineage>
</organism>
<dbReference type="PANTHER" id="PTHR36063">
    <property type="entry name" value="ARABIDOPSIS THALIANA GENOMIC DNA, CHROMOSOME 5, P1 CLONE:MOK16"/>
    <property type="match status" value="1"/>
</dbReference>
<protein>
    <submittedName>
        <fullName evidence="1">OLC1v1003940C1</fullName>
    </submittedName>
</protein>
<proteinExistence type="predicted"/>
<reference evidence="1" key="1">
    <citation type="submission" date="2023-03" db="EMBL/GenBank/DDBJ databases">
        <authorList>
            <person name="Julca I."/>
        </authorList>
    </citation>
    <scope>NUCLEOTIDE SEQUENCE</scope>
</reference>
<evidence type="ECO:0000313" key="2">
    <source>
        <dbReference type="Proteomes" id="UP001161247"/>
    </source>
</evidence>
<accession>A0AAV1DB31</accession>
<dbReference type="PANTHER" id="PTHR36063:SF1">
    <property type="entry name" value="ARABIDOPSIS THALIANA GENOMIC DNA, CHROMOSOME 5, P1 CLONE:MOK16"/>
    <property type="match status" value="1"/>
</dbReference>
<gene>
    <name evidence="1" type="ORF">OLC1_LOCUS13865</name>
</gene>
<name>A0AAV1DB31_OLDCO</name>